<keyword evidence="10" id="KW-0234">DNA repair</keyword>
<feature type="region of interest" description="Interaction with histone H4 N-terminus" evidence="16">
    <location>
        <begin position="215"/>
        <end position="217"/>
    </location>
</feature>
<dbReference type="GO" id="GO:0005737">
    <property type="term" value="C:cytoplasm"/>
    <property type="evidence" value="ECO:0007669"/>
    <property type="project" value="UniProtKB-SubCell"/>
</dbReference>
<evidence type="ECO:0000256" key="17">
    <source>
        <dbReference type="PIRSR" id="PIRSR038084-3"/>
    </source>
</evidence>
<comment type="subunit">
    <text evidence="14">Component of the HAT-B complex composed of at least HAT1 and HAT2. The HAT-B complex binds to histone H4 tail.</text>
</comment>
<dbReference type="AlphaFoldDB" id="A0A367XSJ0"/>
<evidence type="ECO:0000256" key="6">
    <source>
        <dbReference type="ARBA" id="ARBA00022490"/>
    </source>
</evidence>
<evidence type="ECO:0000259" key="19">
    <source>
        <dbReference type="Pfam" id="PF00583"/>
    </source>
</evidence>
<keyword evidence="6 14" id="KW-0963">Cytoplasm</keyword>
<dbReference type="STRING" id="5486.A0A367XSJ0"/>
<protein>
    <recommendedName>
        <fullName evidence="5 14">Histone acetyltransferase type B catalytic subunit</fullName>
        <ecNumber evidence="4 14">2.3.1.48</ecNumber>
    </recommendedName>
</protein>
<evidence type="ECO:0000256" key="3">
    <source>
        <dbReference type="ARBA" id="ARBA00010543"/>
    </source>
</evidence>
<proteinExistence type="inferred from homology"/>
<reference evidence="21 22" key="1">
    <citation type="submission" date="2018-06" db="EMBL/GenBank/DDBJ databases">
        <title>Whole genome sequencing of Candida tropicalis (genome annotated by CSBL at Korea University).</title>
        <authorList>
            <person name="Ahn J."/>
        </authorList>
    </citation>
    <scope>NUCLEOTIDE SEQUENCE [LARGE SCALE GENOMIC DNA]</scope>
    <source>
        <strain evidence="21 22">ATCC 20962</strain>
    </source>
</reference>
<dbReference type="EMBL" id="QLNQ01000029">
    <property type="protein sequence ID" value="RCK56369.1"/>
    <property type="molecule type" value="Genomic_DNA"/>
</dbReference>
<dbReference type="PANTHER" id="PTHR12046">
    <property type="entry name" value="HISTONE ACETYLTRANSFERASE TYPE B CATALYTIC SUBUNIT"/>
    <property type="match status" value="1"/>
</dbReference>
<dbReference type="GO" id="GO:0005634">
    <property type="term" value="C:nucleus"/>
    <property type="evidence" value="ECO:0007669"/>
    <property type="project" value="UniProtKB-SubCell"/>
</dbReference>
<sequence>MSSSSPEEDQSKPSVLKVTDVASLRPEQWTSSANETLKLFITNSGEAVTFPPTFTYPLFGDAETIYGYRDLDVFLCFDHYTFLPFLNVKYAEKLRGDAEIVDVKETMLKHLPDLTVFKDEVKWVDAIEAEKKNGYAIPGVMVDSFQEGGREFEIYRIDLKSESGFELHQRLQILVLLFIEAGSFIDAKDELWNLYVFYEKSKDQEPSIVGFTTAYNYWKYPGASKFDSEVQEVRIKISQFIILPVYQGQGLGPLLYTHLFNKWLQDDGIIEVVIEDPNESFDDLRDRADLKRLNEDALFDFNEVTPSVDKGWIEKTRKRLKLEKRQFARLLEIILLYKLKQGGFPGVTKKDVRLFIKKRLYDKNKEGLATLDDNAKKDKLQTAYQALEEDYYRILGDLKLNIKRKSSGGGSGGDDYEQSSKRQKA</sequence>
<organism evidence="21 22">
    <name type="scientific">Candida viswanathii</name>
    <dbReference type="NCBI Taxonomy" id="5486"/>
    <lineage>
        <taxon>Eukaryota</taxon>
        <taxon>Fungi</taxon>
        <taxon>Dikarya</taxon>
        <taxon>Ascomycota</taxon>
        <taxon>Saccharomycotina</taxon>
        <taxon>Pichiomycetes</taxon>
        <taxon>Debaryomycetaceae</taxon>
        <taxon>Candida/Lodderomyces clade</taxon>
        <taxon>Candida</taxon>
    </lineage>
</organism>
<evidence type="ECO:0000256" key="18">
    <source>
        <dbReference type="SAM" id="MobiDB-lite"/>
    </source>
</evidence>
<evidence type="ECO:0000256" key="11">
    <source>
        <dbReference type="ARBA" id="ARBA00023242"/>
    </source>
</evidence>
<accession>A0A367XSJ0</accession>
<feature type="region of interest" description="Disordered" evidence="18">
    <location>
        <begin position="402"/>
        <end position="425"/>
    </location>
</feature>
<keyword evidence="22" id="KW-1185">Reference proteome</keyword>
<comment type="subcellular location">
    <subcellularLocation>
        <location evidence="2 14">Cytoplasm</location>
    </subcellularLocation>
    <subcellularLocation>
        <location evidence="1 14">Nucleus</location>
    </subcellularLocation>
</comment>
<comment type="catalytic activity">
    <reaction evidence="13 14">
        <text>L-lysyl-[protein] + acetyl-CoA = N(6)-acetyl-L-lysyl-[protein] + CoA + H(+)</text>
        <dbReference type="Rhea" id="RHEA:45948"/>
        <dbReference type="Rhea" id="RHEA-COMP:9752"/>
        <dbReference type="Rhea" id="RHEA-COMP:10731"/>
        <dbReference type="ChEBI" id="CHEBI:15378"/>
        <dbReference type="ChEBI" id="CHEBI:29969"/>
        <dbReference type="ChEBI" id="CHEBI:57287"/>
        <dbReference type="ChEBI" id="CHEBI:57288"/>
        <dbReference type="ChEBI" id="CHEBI:61930"/>
        <dbReference type="EC" id="2.3.1.48"/>
    </reaction>
</comment>
<keyword evidence="9" id="KW-0156">Chromatin regulator</keyword>
<dbReference type="InterPro" id="IPR016181">
    <property type="entry name" value="Acyl_CoA_acyltransferase"/>
</dbReference>
<comment type="similarity">
    <text evidence="3 14">Belongs to the HAT1 family.</text>
</comment>
<evidence type="ECO:0000256" key="12">
    <source>
        <dbReference type="ARBA" id="ARBA00023315"/>
    </source>
</evidence>
<feature type="region of interest" description="Interaction with histone H4 N-terminus" evidence="16">
    <location>
        <begin position="61"/>
        <end position="63"/>
    </location>
</feature>
<dbReference type="GO" id="GO:0006281">
    <property type="term" value="P:DNA repair"/>
    <property type="evidence" value="ECO:0007669"/>
    <property type="project" value="UniProtKB-KW"/>
</dbReference>
<dbReference type="InterPro" id="IPR037113">
    <property type="entry name" value="Hat1_N_sf"/>
</dbReference>
<keyword evidence="12 14" id="KW-0012">Acyltransferase</keyword>
<evidence type="ECO:0000313" key="21">
    <source>
        <dbReference type="EMBL" id="RCK56369.1"/>
    </source>
</evidence>
<evidence type="ECO:0000256" key="9">
    <source>
        <dbReference type="ARBA" id="ARBA00022853"/>
    </source>
</evidence>
<evidence type="ECO:0000256" key="14">
    <source>
        <dbReference type="PIRNR" id="PIRNR038084"/>
    </source>
</evidence>
<gene>
    <name evidence="21" type="primary">HAT1_0</name>
    <name evidence="21" type="ORF">Cantr_05287</name>
</gene>
<dbReference type="FunFam" id="3.40.630.30:FF:000114">
    <property type="entry name" value="Histone acetyltransferase type B catalytic subunit"/>
    <property type="match status" value="1"/>
</dbReference>
<evidence type="ECO:0000256" key="8">
    <source>
        <dbReference type="ARBA" id="ARBA00022763"/>
    </source>
</evidence>
<dbReference type="Gene3D" id="3.90.360.10">
    <property type="entry name" value="Histone acetyl transferase 1 (HAT1), N-terminal domain"/>
    <property type="match status" value="1"/>
</dbReference>
<dbReference type="GO" id="GO:0042393">
    <property type="term" value="F:histone binding"/>
    <property type="evidence" value="ECO:0007669"/>
    <property type="project" value="InterPro"/>
</dbReference>
<dbReference type="PIRSF" id="PIRSF038084">
    <property type="entry name" value="HAT-B_cat"/>
    <property type="match status" value="1"/>
</dbReference>
<evidence type="ECO:0000256" key="2">
    <source>
        <dbReference type="ARBA" id="ARBA00004496"/>
    </source>
</evidence>
<dbReference type="Proteomes" id="UP000253472">
    <property type="component" value="Unassembled WGS sequence"/>
</dbReference>
<keyword evidence="11 14" id="KW-0539">Nucleus</keyword>
<keyword evidence="7 14" id="KW-0808">Transferase</keyword>
<dbReference type="GO" id="GO:0031509">
    <property type="term" value="P:subtelomeric heterochromatin formation"/>
    <property type="evidence" value="ECO:0007669"/>
    <property type="project" value="InterPro"/>
</dbReference>
<evidence type="ECO:0000256" key="15">
    <source>
        <dbReference type="PIRSR" id="PIRSR038084-1"/>
    </source>
</evidence>
<evidence type="ECO:0000259" key="20">
    <source>
        <dbReference type="Pfam" id="PF10394"/>
    </source>
</evidence>
<feature type="domain" description="N-acetyltransferase" evidence="19">
    <location>
        <begin position="197"/>
        <end position="278"/>
    </location>
</feature>
<keyword evidence="8" id="KW-0227">DNA damage</keyword>
<evidence type="ECO:0000256" key="7">
    <source>
        <dbReference type="ARBA" id="ARBA00022679"/>
    </source>
</evidence>
<name>A0A367XSJ0_9ASCO</name>
<dbReference type="Pfam" id="PF10394">
    <property type="entry name" value="Hat1_N"/>
    <property type="match status" value="1"/>
</dbReference>
<comment type="caution">
    <text evidence="21">The sequence shown here is derived from an EMBL/GenBank/DDBJ whole genome shotgun (WGS) entry which is preliminary data.</text>
</comment>
<feature type="binding site" evidence="16">
    <location>
        <begin position="240"/>
        <end position="242"/>
    </location>
    <ligand>
        <name>acetyl-CoA</name>
        <dbReference type="ChEBI" id="CHEBI:57288"/>
    </ligand>
</feature>
<dbReference type="OrthoDB" id="10253098at2759"/>
<evidence type="ECO:0000256" key="16">
    <source>
        <dbReference type="PIRSR" id="PIRSR038084-2"/>
    </source>
</evidence>
<comment type="function">
    <text evidence="14">Catalytic component of the histone acetylase B (HAT-B) complex. Has intrinsic substrate specificity that modifies lysine in recognition sequence GXGKXG. Involved in DNA double-strand break repair.</text>
</comment>
<dbReference type="GO" id="GO:0004402">
    <property type="term" value="F:histone acetyltransferase activity"/>
    <property type="evidence" value="ECO:0007669"/>
    <property type="project" value="UniProtKB-UniRule"/>
</dbReference>
<dbReference type="EC" id="2.3.1.48" evidence="4 14"/>
<dbReference type="Gene3D" id="3.40.630.30">
    <property type="match status" value="1"/>
</dbReference>
<evidence type="ECO:0000256" key="10">
    <source>
        <dbReference type="ARBA" id="ARBA00023204"/>
    </source>
</evidence>
<evidence type="ECO:0000313" key="22">
    <source>
        <dbReference type="Proteomes" id="UP000253472"/>
    </source>
</evidence>
<feature type="binding site" evidence="16">
    <location>
        <position position="278"/>
    </location>
    <ligand>
        <name>acetyl-CoA</name>
        <dbReference type="ChEBI" id="CHEBI:57288"/>
    </ligand>
</feature>
<dbReference type="Pfam" id="PF00583">
    <property type="entry name" value="Acetyltransf_1"/>
    <property type="match status" value="1"/>
</dbReference>
<evidence type="ECO:0000256" key="5">
    <source>
        <dbReference type="ARBA" id="ARBA00021268"/>
    </source>
</evidence>
<dbReference type="Gene3D" id="1.10.10.390">
    <property type="match status" value="1"/>
</dbReference>
<dbReference type="InterPro" id="IPR019467">
    <property type="entry name" value="Hat1_N"/>
</dbReference>
<dbReference type="GO" id="GO:0000781">
    <property type="term" value="C:chromosome, telomeric region"/>
    <property type="evidence" value="ECO:0007669"/>
    <property type="project" value="GOC"/>
</dbReference>
<dbReference type="InterPro" id="IPR013523">
    <property type="entry name" value="Hist_AcTrfase_HAT1_C"/>
</dbReference>
<dbReference type="Pfam" id="PF21184">
    <property type="entry name" value="HAT1_C_fung"/>
    <property type="match status" value="1"/>
</dbReference>
<feature type="domain" description="Histone acetyl transferase HAT1 N-terminal" evidence="20">
    <location>
        <begin position="29"/>
        <end position="180"/>
    </location>
</feature>
<feature type="site" description="Interaction with histone H4 N-terminus" evidence="17">
    <location>
        <position position="192"/>
    </location>
</feature>
<feature type="binding site" evidence="16">
    <location>
        <position position="287"/>
    </location>
    <ligand>
        <name>acetyl-CoA</name>
        <dbReference type="ChEBI" id="CHEBI:57288"/>
    </ligand>
</feature>
<feature type="active site" description="Proton donor/acceptor" evidence="15">
    <location>
        <position position="275"/>
    </location>
</feature>
<dbReference type="InterPro" id="IPR017380">
    <property type="entry name" value="Hist_AcTrfase_B-typ_cat-su"/>
</dbReference>
<evidence type="ECO:0000256" key="13">
    <source>
        <dbReference type="ARBA" id="ARBA00048017"/>
    </source>
</evidence>
<dbReference type="SUPFAM" id="SSF55729">
    <property type="entry name" value="Acyl-CoA N-acyltransferases (Nat)"/>
    <property type="match status" value="1"/>
</dbReference>
<dbReference type="InterPro" id="IPR000182">
    <property type="entry name" value="GNAT_dom"/>
</dbReference>
<evidence type="ECO:0000256" key="1">
    <source>
        <dbReference type="ARBA" id="ARBA00004123"/>
    </source>
</evidence>
<evidence type="ECO:0000256" key="4">
    <source>
        <dbReference type="ARBA" id="ARBA00013184"/>
    </source>
</evidence>